<dbReference type="Proteomes" id="UP000240493">
    <property type="component" value="Unassembled WGS sequence"/>
</dbReference>
<protein>
    <submittedName>
        <fullName evidence="2">Uncharacterized protein</fullName>
    </submittedName>
</protein>
<name>A0A2T3ZJ61_TRIA4</name>
<evidence type="ECO:0000256" key="1">
    <source>
        <dbReference type="SAM" id="MobiDB-lite"/>
    </source>
</evidence>
<dbReference type="AlphaFoldDB" id="A0A2T3ZJ61"/>
<feature type="region of interest" description="Disordered" evidence="1">
    <location>
        <begin position="1"/>
        <end position="25"/>
    </location>
</feature>
<feature type="compositionally biased region" description="Pro residues" evidence="1">
    <location>
        <begin position="13"/>
        <end position="23"/>
    </location>
</feature>
<feature type="region of interest" description="Disordered" evidence="1">
    <location>
        <begin position="52"/>
        <end position="82"/>
    </location>
</feature>
<proteinExistence type="predicted"/>
<evidence type="ECO:0000313" key="3">
    <source>
        <dbReference type="Proteomes" id="UP000240493"/>
    </source>
</evidence>
<organism evidence="2 3">
    <name type="scientific">Trichoderma asperellum (strain ATCC 204424 / CBS 433.97 / NBRC 101777)</name>
    <dbReference type="NCBI Taxonomy" id="1042311"/>
    <lineage>
        <taxon>Eukaryota</taxon>
        <taxon>Fungi</taxon>
        <taxon>Dikarya</taxon>
        <taxon>Ascomycota</taxon>
        <taxon>Pezizomycotina</taxon>
        <taxon>Sordariomycetes</taxon>
        <taxon>Hypocreomycetidae</taxon>
        <taxon>Hypocreales</taxon>
        <taxon>Hypocreaceae</taxon>
        <taxon>Trichoderma</taxon>
    </lineage>
</organism>
<keyword evidence="3" id="KW-1185">Reference proteome</keyword>
<accession>A0A2T3ZJ61</accession>
<dbReference type="EMBL" id="KZ679257">
    <property type="protein sequence ID" value="PTB44851.1"/>
    <property type="molecule type" value="Genomic_DNA"/>
</dbReference>
<reference evidence="2 3" key="1">
    <citation type="submission" date="2016-07" db="EMBL/GenBank/DDBJ databases">
        <title>Multiple horizontal gene transfer events from other fungi enriched the ability of initially mycotrophic Trichoderma (Ascomycota) to feed on dead plant biomass.</title>
        <authorList>
            <consortium name="DOE Joint Genome Institute"/>
            <person name="Aerts A."/>
            <person name="Atanasova L."/>
            <person name="Chenthamara K."/>
            <person name="Zhang J."/>
            <person name="Grujic M."/>
            <person name="Henrissat B."/>
            <person name="Kuo A."/>
            <person name="Salamov A."/>
            <person name="Lipzen A."/>
            <person name="Labutti K."/>
            <person name="Barry K."/>
            <person name="Miao Y."/>
            <person name="Rahimi M.J."/>
            <person name="Shen Q."/>
            <person name="Grigoriev I.V."/>
            <person name="Kubicek C.P."/>
            <person name="Druzhinina I.S."/>
        </authorList>
    </citation>
    <scope>NUCLEOTIDE SEQUENCE [LARGE SCALE GENOMIC DNA]</scope>
    <source>
        <strain evidence="2 3">CBS 433.97</strain>
    </source>
</reference>
<gene>
    <name evidence="2" type="ORF">M441DRAFT_299838</name>
</gene>
<evidence type="ECO:0000313" key="2">
    <source>
        <dbReference type="EMBL" id="PTB44851.1"/>
    </source>
</evidence>
<feature type="compositionally biased region" description="Polar residues" evidence="1">
    <location>
        <begin position="1"/>
        <end position="10"/>
    </location>
</feature>
<sequence>MGIRNSNGLISTSPPPRGSPSPPSYLTASSLVSVTLTSLLTSLAAVSFGRTPSIAPPWKSTPSPSESCSSVSSGRTSNVGCA</sequence>
<feature type="compositionally biased region" description="Low complexity" evidence="1">
    <location>
        <begin position="60"/>
        <end position="82"/>
    </location>
</feature>